<reference evidence="2" key="1">
    <citation type="submission" date="2016-05" db="EMBL/GenBank/DDBJ databases">
        <title>Draft genome of Corynebacterium afermentans subsp. afermentans LCDC 88199T.</title>
        <authorList>
            <person name="Bernier A.-M."/>
            <person name="Bernard K."/>
        </authorList>
    </citation>
    <scope>NUCLEOTIDE SEQUENCE [LARGE SCALE GENOMIC DNA]</scope>
    <source>
        <strain evidence="2">NML130454</strain>
    </source>
</reference>
<accession>A0A1B6W023</accession>
<name>A0A1B6W023_9NEIS</name>
<dbReference type="EMBL" id="LXSQ01000013">
    <property type="protein sequence ID" value="OAM43559.1"/>
    <property type="molecule type" value="Genomic_DNA"/>
</dbReference>
<protein>
    <recommendedName>
        <fullName evidence="3">Antitoxin VbhA domain-containing protein</fullName>
    </recommendedName>
</protein>
<evidence type="ECO:0000313" key="2">
    <source>
        <dbReference type="Proteomes" id="UP000077726"/>
    </source>
</evidence>
<dbReference type="AlphaFoldDB" id="A0A1B6W023"/>
<evidence type="ECO:0000313" key="1">
    <source>
        <dbReference type="EMBL" id="OAM43559.1"/>
    </source>
</evidence>
<dbReference type="OrthoDB" id="8613459at2"/>
<sequence length="74" mass="8415">MQLNNEQRQELIEAMEQTDAILALEGFEKTEEAMAMDKAVLDGRFTDKQLVDLLLAYVKQHKTVDGFIESIGIE</sequence>
<keyword evidence="2" id="KW-1185">Reference proteome</keyword>
<organism evidence="1 2">
    <name type="scientific">Eikenella halliae</name>
    <dbReference type="NCBI Taxonomy" id="1795832"/>
    <lineage>
        <taxon>Bacteria</taxon>
        <taxon>Pseudomonadati</taxon>
        <taxon>Pseudomonadota</taxon>
        <taxon>Betaproteobacteria</taxon>
        <taxon>Neisseriales</taxon>
        <taxon>Neisseriaceae</taxon>
        <taxon>Eikenella</taxon>
    </lineage>
</organism>
<dbReference type="RefSeq" id="WP_064089551.1">
    <property type="nucleotide sequence ID" value="NZ_LXSQ01000013.1"/>
</dbReference>
<gene>
    <name evidence="1" type="ORF">A7Q00_05170</name>
</gene>
<proteinExistence type="predicted"/>
<dbReference type="Proteomes" id="UP000077726">
    <property type="component" value="Unassembled WGS sequence"/>
</dbReference>
<evidence type="ECO:0008006" key="3">
    <source>
        <dbReference type="Google" id="ProtNLM"/>
    </source>
</evidence>
<comment type="caution">
    <text evidence="1">The sequence shown here is derived from an EMBL/GenBank/DDBJ whole genome shotgun (WGS) entry which is preliminary data.</text>
</comment>
<dbReference type="STRING" id="1795832.A7Q00_05170"/>